<feature type="region of interest" description="Disordered" evidence="1">
    <location>
        <begin position="128"/>
        <end position="165"/>
    </location>
</feature>
<feature type="region of interest" description="Disordered" evidence="1">
    <location>
        <begin position="90"/>
        <end position="111"/>
    </location>
</feature>
<dbReference type="OrthoDB" id="10676144at2759"/>
<feature type="compositionally biased region" description="Low complexity" evidence="1">
    <location>
        <begin position="1"/>
        <end position="16"/>
    </location>
</feature>
<feature type="compositionally biased region" description="Polar residues" evidence="1">
    <location>
        <begin position="26"/>
        <end position="37"/>
    </location>
</feature>
<feature type="region of interest" description="Disordered" evidence="1">
    <location>
        <begin position="1"/>
        <end position="41"/>
    </location>
</feature>
<dbReference type="AlphaFoldDB" id="A0A1R3HFU1"/>
<evidence type="ECO:0000256" key="1">
    <source>
        <dbReference type="SAM" id="MobiDB-lite"/>
    </source>
</evidence>
<dbReference type="EMBL" id="AWUE01020264">
    <property type="protein sequence ID" value="OMO69184.1"/>
    <property type="molecule type" value="Genomic_DNA"/>
</dbReference>
<evidence type="ECO:0000313" key="3">
    <source>
        <dbReference type="Proteomes" id="UP000187203"/>
    </source>
</evidence>
<sequence length="501" mass="55764">MTQAPSPSLTSSENSSQNFQLPVLNPVSSAQSPTSVLSPPIPLPRSFPHLLPTPQPIPRPPYRRLGLLPRPRPQPSSFHPFTNIHVTYPPLHTHHSNASRPLPPSRSDHRKGYQQFHLPIPSLLSPPFSGPSRSPQEPNAIPAMRTGNLESNTNGTVNPPISEVPSVNSRGLSSRKWLGFSAGTAEELVNWNFWLNCANLSHFIGRLISPAMGRAGGLWLLWNADTIKVHSASVFSRMITAEVSATDPEAEDFLLTRLYNFPTPSQQNQVWEVISYPKLIQSEFYYHFQNLYSSNSASSLDTSLDPLISCLNETHLYILNSPISKAEIKAATFTIGSFKAAGLDVFSSGFFKHFWSNIKNELIPTILSFFSNAVLLPEINETTIVLIPKNSHPSKSPTLHLHLVPGFGKSSLDSHVNNIPQQLQHLKLVDVIDHNQKTWNLSVVVNILSPLLQDRIQSIPISTFLTHDRLYWGPSSSDEFTVKGILQWMESTTHQHHSFPS</sequence>
<accession>A0A1R3HFU1</accession>
<name>A0A1R3HFU1_9ROSI</name>
<organism evidence="2 3">
    <name type="scientific">Corchorus olitorius</name>
    <dbReference type="NCBI Taxonomy" id="93759"/>
    <lineage>
        <taxon>Eukaryota</taxon>
        <taxon>Viridiplantae</taxon>
        <taxon>Streptophyta</taxon>
        <taxon>Embryophyta</taxon>
        <taxon>Tracheophyta</taxon>
        <taxon>Spermatophyta</taxon>
        <taxon>Magnoliopsida</taxon>
        <taxon>eudicotyledons</taxon>
        <taxon>Gunneridae</taxon>
        <taxon>Pentapetalae</taxon>
        <taxon>rosids</taxon>
        <taxon>malvids</taxon>
        <taxon>Malvales</taxon>
        <taxon>Malvaceae</taxon>
        <taxon>Grewioideae</taxon>
        <taxon>Apeibeae</taxon>
        <taxon>Corchorus</taxon>
    </lineage>
</organism>
<dbReference type="Proteomes" id="UP000187203">
    <property type="component" value="Unassembled WGS sequence"/>
</dbReference>
<proteinExistence type="predicted"/>
<gene>
    <name evidence="2" type="ORF">COLO4_29216</name>
</gene>
<protein>
    <submittedName>
        <fullName evidence="2">Uncharacterized protein</fullName>
    </submittedName>
</protein>
<dbReference type="STRING" id="93759.A0A1R3HFU1"/>
<reference evidence="3" key="1">
    <citation type="submission" date="2013-09" db="EMBL/GenBank/DDBJ databases">
        <title>Corchorus olitorius genome sequencing.</title>
        <authorList>
            <person name="Alam M."/>
            <person name="Haque M.S."/>
            <person name="Islam M.S."/>
            <person name="Emdad E.M."/>
            <person name="Islam M.M."/>
            <person name="Ahmed B."/>
            <person name="Halim A."/>
            <person name="Hossen Q.M.M."/>
            <person name="Hossain M.Z."/>
            <person name="Ahmed R."/>
            <person name="Khan M.M."/>
            <person name="Islam R."/>
            <person name="Rashid M.M."/>
            <person name="Khan S.A."/>
            <person name="Rahman M.S."/>
            <person name="Alam M."/>
            <person name="Yahiya A.S."/>
            <person name="Khan M.S."/>
            <person name="Azam M.S."/>
            <person name="Haque T."/>
            <person name="Lashkar M.Z.H."/>
            <person name="Akhand A.I."/>
            <person name="Morshed G."/>
            <person name="Roy S."/>
            <person name="Uddin K.S."/>
            <person name="Rabeya T."/>
            <person name="Hossain A.S."/>
            <person name="Chowdhury A."/>
            <person name="Snigdha A.R."/>
            <person name="Mortoza M.S."/>
            <person name="Matin S.A."/>
            <person name="Hoque S.M.E."/>
            <person name="Islam M.K."/>
            <person name="Roy D.K."/>
            <person name="Haider R."/>
            <person name="Moosa M.M."/>
            <person name="Elias S.M."/>
            <person name="Hasan A.M."/>
            <person name="Jahan S."/>
            <person name="Shafiuddin M."/>
            <person name="Mahmood N."/>
            <person name="Shommy N.S."/>
        </authorList>
    </citation>
    <scope>NUCLEOTIDE SEQUENCE [LARGE SCALE GENOMIC DNA]</scope>
    <source>
        <strain evidence="3">cv. O-4</strain>
    </source>
</reference>
<keyword evidence="3" id="KW-1185">Reference proteome</keyword>
<feature type="compositionally biased region" description="Polar residues" evidence="1">
    <location>
        <begin position="148"/>
        <end position="165"/>
    </location>
</feature>
<comment type="caution">
    <text evidence="2">The sequence shown here is derived from an EMBL/GenBank/DDBJ whole genome shotgun (WGS) entry which is preliminary data.</text>
</comment>
<evidence type="ECO:0000313" key="2">
    <source>
        <dbReference type="EMBL" id="OMO69184.1"/>
    </source>
</evidence>